<organism evidence="9">
    <name type="scientific">Tetraodon nigroviridis</name>
    <name type="common">Spotted green pufferfish</name>
    <name type="synonym">Chelonodon nigroviridis</name>
    <dbReference type="NCBI Taxonomy" id="99883"/>
    <lineage>
        <taxon>Eukaryota</taxon>
        <taxon>Metazoa</taxon>
        <taxon>Chordata</taxon>
        <taxon>Craniata</taxon>
        <taxon>Vertebrata</taxon>
        <taxon>Euteleostomi</taxon>
        <taxon>Actinopterygii</taxon>
        <taxon>Neopterygii</taxon>
        <taxon>Teleostei</taxon>
        <taxon>Neoteleostei</taxon>
        <taxon>Acanthomorphata</taxon>
        <taxon>Eupercaria</taxon>
        <taxon>Tetraodontiformes</taxon>
        <taxon>Tetradontoidea</taxon>
        <taxon>Tetraodontidae</taxon>
        <taxon>Tetraodon</taxon>
    </lineage>
</organism>
<evidence type="ECO:0000256" key="7">
    <source>
        <dbReference type="SAM" id="MobiDB-lite"/>
    </source>
</evidence>
<sequence length="937" mass="103906">RSVATWSPVGAAFNAGRRPNPSGERRVGLFGVPELSSPGGFEVATKEALERTERLLQRVCSGPPGAQTVEAFDQLSDGLCRVADLADFVKVAHPDPEYRRAAEKTCMEVGTVVEKLNTNAELVSEPEGAAGRRRPGRPAGRRRQVSLWVHFLPPQKLSRGFGWGGFGVRWRASEWSPLLCRRVAELFMFDFEISGIHLDHKLVRSAAAVRASGSEEPSVTASHPPQREEAVALHVKLLDLNNDFLLGSHMPNRIARSAIPQHLHLHFASEGSFLQVGGLHADSPDDLVREIAYRVYLYPNAELLECLEELLRCRYELARLVGYQSYAHRALKGTMAKTPETVMSFLQLLTDKLADRTRADFNMMRDMKKKLNPRSPVSGHTHTHTHLGLCVRSRVCEPFLSSLQEVMPWDHSFLSGVVRAERFNTEPSLYSAYLSLGACMEGLDSLCSQLYGVSLVSEQPGAGEVWSEDVRKLVGGGLAAPVRAHAHVRDASPCLFQAVVHETEGLLGYIYCDFFQRPDKPHQDCHFTIRGGRWCQERAQYQLPVVVLMLSLPPPSRSAPTLLSPAMMENLFHEMGHAMHSMLGRTRYQHVSGTRCATDFAEVPSILMEYFASDHRVLMPFARHYQTGQVRLRPAVRAAAARPQALTGACVCFQPLPESMVARLCESKKVCGAADTQLQVFYAVLDQLYHSQAHQRSTTDVLKDMQQKFYGLPYVPNTVGPRGALLRLCSSPETGVQSGSSGAWQLRFSHLVGYGAKYYSYLMSRAVASMVWKQCFAQDPLNRSEVRVRPARPRPPNPPSQGPEGQNVSVRVWNVCSGRCPPGPLRARRPLKGHGRALPPGDAGPRRSQGAHADGGRKRMFVLLDFDPRLSFTRLPSPLATDGATGPPGSQICPLVLLVRSLWLKGMLQRRPSMEDLVDALVSELQPNFETFLMDSE</sequence>
<dbReference type="Pfam" id="PF01432">
    <property type="entry name" value="Peptidase_M3"/>
    <property type="match status" value="2"/>
</dbReference>
<dbReference type="SUPFAM" id="SSF55486">
    <property type="entry name" value="Metalloproteases ('zincins'), catalytic domain"/>
    <property type="match status" value="2"/>
</dbReference>
<keyword evidence="3 6" id="KW-0378">Hydrolase</keyword>
<dbReference type="InterPro" id="IPR033851">
    <property type="entry name" value="M3A_MIP"/>
</dbReference>
<evidence type="ECO:0000256" key="2">
    <source>
        <dbReference type="ARBA" id="ARBA00022723"/>
    </source>
</evidence>
<keyword evidence="5 6" id="KW-0482">Metalloprotease</keyword>
<evidence type="ECO:0000256" key="3">
    <source>
        <dbReference type="ARBA" id="ARBA00022801"/>
    </source>
</evidence>
<dbReference type="KEGG" id="tng:GSTEN00008730G001"/>
<evidence type="ECO:0000256" key="6">
    <source>
        <dbReference type="RuleBase" id="RU003435"/>
    </source>
</evidence>
<evidence type="ECO:0000256" key="5">
    <source>
        <dbReference type="ARBA" id="ARBA00023049"/>
    </source>
</evidence>
<feature type="non-terminal residue" evidence="9">
    <location>
        <position position="937"/>
    </location>
</feature>
<dbReference type="CDD" id="cd06457">
    <property type="entry name" value="M3A_MIP"/>
    <property type="match status" value="1"/>
</dbReference>
<comment type="caution">
    <text evidence="9">The sequence shown here is derived from an EMBL/GenBank/DDBJ whole genome shotgun (WGS) entry which is preliminary data.</text>
</comment>
<comment type="similarity">
    <text evidence="6">Belongs to the peptidase M3 family.</text>
</comment>
<feature type="domain" description="Peptidase M3A/M3B catalytic" evidence="8">
    <location>
        <begin position="280"/>
        <end position="473"/>
    </location>
</feature>
<keyword evidence="1 6" id="KW-0645">Protease</keyword>
<dbReference type="GO" id="GO:0005739">
    <property type="term" value="C:mitochondrion"/>
    <property type="evidence" value="ECO:0007669"/>
    <property type="project" value="TreeGrafter"/>
</dbReference>
<dbReference type="GO" id="GO:0006518">
    <property type="term" value="P:peptide metabolic process"/>
    <property type="evidence" value="ECO:0007669"/>
    <property type="project" value="TreeGrafter"/>
</dbReference>
<comment type="cofactor">
    <cofactor evidence="6">
        <name>Zn(2+)</name>
        <dbReference type="ChEBI" id="CHEBI:29105"/>
    </cofactor>
    <text evidence="6">Binds 1 zinc ion.</text>
</comment>
<dbReference type="EMBL" id="CAAE01010538">
    <property type="protein sequence ID" value="CAF93200.1"/>
    <property type="molecule type" value="Genomic_DNA"/>
</dbReference>
<dbReference type="InterPro" id="IPR045090">
    <property type="entry name" value="Pept_M3A_M3B"/>
</dbReference>
<feature type="region of interest" description="Disordered" evidence="7">
    <location>
        <begin position="824"/>
        <end position="854"/>
    </location>
</feature>
<evidence type="ECO:0000256" key="1">
    <source>
        <dbReference type="ARBA" id="ARBA00022670"/>
    </source>
</evidence>
<feature type="region of interest" description="Disordered" evidence="7">
    <location>
        <begin position="787"/>
        <end position="806"/>
    </location>
</feature>
<dbReference type="Gene3D" id="1.10.1370.40">
    <property type="match status" value="1"/>
</dbReference>
<feature type="region of interest" description="Disordered" evidence="7">
    <location>
        <begin position="1"/>
        <end position="23"/>
    </location>
</feature>
<dbReference type="AlphaFoldDB" id="Q4T1N2"/>
<dbReference type="GO" id="GO:0004222">
    <property type="term" value="F:metalloendopeptidase activity"/>
    <property type="evidence" value="ECO:0007669"/>
    <property type="project" value="InterPro"/>
</dbReference>
<name>Q4T1N2_TETNG</name>
<proteinExistence type="inferred from homology"/>
<gene>
    <name evidence="9" type="ORF">GSTENG00008730001</name>
</gene>
<reference evidence="9" key="2">
    <citation type="submission" date="2004-02" db="EMBL/GenBank/DDBJ databases">
        <authorList>
            <consortium name="Genoscope"/>
            <consortium name="Whitehead Institute Centre for Genome Research"/>
        </authorList>
    </citation>
    <scope>NUCLEOTIDE SEQUENCE</scope>
</reference>
<dbReference type="GO" id="GO:0006627">
    <property type="term" value="P:protein processing involved in protein targeting to mitochondrion"/>
    <property type="evidence" value="ECO:0007669"/>
    <property type="project" value="TreeGrafter"/>
</dbReference>
<dbReference type="InterPro" id="IPR001567">
    <property type="entry name" value="Pept_M3A_M3B_dom"/>
</dbReference>
<keyword evidence="2 6" id="KW-0479">Metal-binding</keyword>
<accession>Q4T1N2</accession>
<dbReference type="OrthoDB" id="17530at2759"/>
<evidence type="ECO:0000259" key="8">
    <source>
        <dbReference type="Pfam" id="PF01432"/>
    </source>
</evidence>
<feature type="compositionally biased region" description="Basic residues" evidence="7">
    <location>
        <begin position="826"/>
        <end position="835"/>
    </location>
</feature>
<keyword evidence="4 6" id="KW-0862">Zinc</keyword>
<evidence type="ECO:0000256" key="4">
    <source>
        <dbReference type="ARBA" id="ARBA00022833"/>
    </source>
</evidence>
<feature type="non-terminal residue" evidence="9">
    <location>
        <position position="1"/>
    </location>
</feature>
<evidence type="ECO:0000313" key="9">
    <source>
        <dbReference type="EMBL" id="CAF93200.1"/>
    </source>
</evidence>
<dbReference type="PANTHER" id="PTHR11804:SF71">
    <property type="entry name" value="MITOCHONDRIAL INTERMEDIATE PEPTIDASE"/>
    <property type="match status" value="1"/>
</dbReference>
<feature type="domain" description="Peptidase M3A/M3B catalytic" evidence="8">
    <location>
        <begin position="497"/>
        <end position="783"/>
    </location>
</feature>
<dbReference type="FunFam" id="3.40.390.10:FF:000013">
    <property type="entry name" value="Mitochondrial intermediate peptidase"/>
    <property type="match status" value="1"/>
</dbReference>
<dbReference type="PANTHER" id="PTHR11804">
    <property type="entry name" value="PROTEASE M3 THIMET OLIGOPEPTIDASE-RELATED"/>
    <property type="match status" value="1"/>
</dbReference>
<dbReference type="GO" id="GO:0046872">
    <property type="term" value="F:metal ion binding"/>
    <property type="evidence" value="ECO:0007669"/>
    <property type="project" value="UniProtKB-UniRule"/>
</dbReference>
<protein>
    <submittedName>
        <fullName evidence="9">(spotted green pufferfish) hypothetical protein</fullName>
    </submittedName>
</protein>
<reference evidence="9" key="1">
    <citation type="journal article" date="2004" name="Nature">
        <title>Genome duplication in the teleost fish Tetraodon nigroviridis reveals the early vertebrate proto-karyotype.</title>
        <authorList>
            <person name="Jaillon O."/>
            <person name="Aury J.-M."/>
            <person name="Brunet F."/>
            <person name="Petit J.-L."/>
            <person name="Stange-Thomann N."/>
            <person name="Mauceli E."/>
            <person name="Bouneau L."/>
            <person name="Fischer C."/>
            <person name="Ozouf-Costaz C."/>
            <person name="Bernot A."/>
            <person name="Nicaud S."/>
            <person name="Jaffe D."/>
            <person name="Fisher S."/>
            <person name="Lutfalla G."/>
            <person name="Dossat C."/>
            <person name="Segurens B."/>
            <person name="Dasilva C."/>
            <person name="Salanoubat M."/>
            <person name="Levy M."/>
            <person name="Boudet N."/>
            <person name="Castellano S."/>
            <person name="Anthouard V."/>
            <person name="Jubin C."/>
            <person name="Castelli V."/>
            <person name="Katinka M."/>
            <person name="Vacherie B."/>
            <person name="Biemont C."/>
            <person name="Skalli Z."/>
            <person name="Cattolico L."/>
            <person name="Poulain J."/>
            <person name="De Berardinis V."/>
            <person name="Cruaud C."/>
            <person name="Duprat S."/>
            <person name="Brottier P."/>
            <person name="Coutanceau J.-P."/>
            <person name="Gouzy J."/>
            <person name="Parra G."/>
            <person name="Lardier G."/>
            <person name="Chapple C."/>
            <person name="McKernan K.J."/>
            <person name="McEwan P."/>
            <person name="Bosak S."/>
            <person name="Kellis M."/>
            <person name="Volff J.-N."/>
            <person name="Guigo R."/>
            <person name="Zody M.C."/>
            <person name="Mesirov J."/>
            <person name="Lindblad-Toh K."/>
            <person name="Birren B."/>
            <person name="Nusbaum C."/>
            <person name="Kahn D."/>
            <person name="Robinson-Rechavi M."/>
            <person name="Laudet V."/>
            <person name="Schachter V."/>
            <person name="Quetier F."/>
            <person name="Saurin W."/>
            <person name="Scarpelli C."/>
            <person name="Wincker P."/>
            <person name="Lander E.S."/>
            <person name="Weissenbach J."/>
            <person name="Roest Crollius H."/>
        </authorList>
    </citation>
    <scope>NUCLEOTIDE SEQUENCE [LARGE SCALE GENOMIC DNA]</scope>
</reference>